<dbReference type="EMBL" id="KZ613476">
    <property type="protein sequence ID" value="PMD22930.1"/>
    <property type="molecule type" value="Genomic_DNA"/>
</dbReference>
<gene>
    <name evidence="2" type="ORF">NA56DRAFT_747545</name>
</gene>
<proteinExistence type="predicted"/>
<sequence>MLTVPPTNKPEAQDQVTIPAARRLPAPTSNPTANNTGKNPQPKPAWATQAYPCMDCGSWEHKDGCHPWNNRRYNFSNPVYPYISMENLHLRPRTALLLGKEHQT</sequence>
<evidence type="ECO:0000256" key="1">
    <source>
        <dbReference type="SAM" id="MobiDB-lite"/>
    </source>
</evidence>
<dbReference type="Proteomes" id="UP000235672">
    <property type="component" value="Unassembled WGS sequence"/>
</dbReference>
<evidence type="ECO:0000313" key="2">
    <source>
        <dbReference type="EMBL" id="PMD22930.1"/>
    </source>
</evidence>
<reference evidence="2 3" key="1">
    <citation type="submission" date="2016-05" db="EMBL/GenBank/DDBJ databases">
        <title>A degradative enzymes factory behind the ericoid mycorrhizal symbiosis.</title>
        <authorList>
            <consortium name="DOE Joint Genome Institute"/>
            <person name="Martino E."/>
            <person name="Morin E."/>
            <person name="Grelet G."/>
            <person name="Kuo A."/>
            <person name="Kohler A."/>
            <person name="Daghino S."/>
            <person name="Barry K."/>
            <person name="Choi C."/>
            <person name="Cichocki N."/>
            <person name="Clum A."/>
            <person name="Copeland A."/>
            <person name="Hainaut M."/>
            <person name="Haridas S."/>
            <person name="Labutti K."/>
            <person name="Lindquist E."/>
            <person name="Lipzen A."/>
            <person name="Khouja H.-R."/>
            <person name="Murat C."/>
            <person name="Ohm R."/>
            <person name="Olson A."/>
            <person name="Spatafora J."/>
            <person name="Veneault-Fourrey C."/>
            <person name="Henrissat B."/>
            <person name="Grigoriev I."/>
            <person name="Martin F."/>
            <person name="Perotto S."/>
        </authorList>
    </citation>
    <scope>NUCLEOTIDE SEQUENCE [LARGE SCALE GENOMIC DNA]</scope>
    <source>
        <strain evidence="2 3">UAMH 7357</strain>
    </source>
</reference>
<name>A0A2J6Q9I5_9HELO</name>
<accession>A0A2J6Q9I5</accession>
<protein>
    <submittedName>
        <fullName evidence="2">Uncharacterized protein</fullName>
    </submittedName>
</protein>
<feature type="compositionally biased region" description="Polar residues" evidence="1">
    <location>
        <begin position="27"/>
        <end position="39"/>
    </location>
</feature>
<organism evidence="2 3">
    <name type="scientific">Hyaloscypha hepaticicola</name>
    <dbReference type="NCBI Taxonomy" id="2082293"/>
    <lineage>
        <taxon>Eukaryota</taxon>
        <taxon>Fungi</taxon>
        <taxon>Dikarya</taxon>
        <taxon>Ascomycota</taxon>
        <taxon>Pezizomycotina</taxon>
        <taxon>Leotiomycetes</taxon>
        <taxon>Helotiales</taxon>
        <taxon>Hyaloscyphaceae</taxon>
        <taxon>Hyaloscypha</taxon>
    </lineage>
</organism>
<dbReference type="AlphaFoldDB" id="A0A2J6Q9I5"/>
<keyword evidence="3" id="KW-1185">Reference proteome</keyword>
<feature type="region of interest" description="Disordered" evidence="1">
    <location>
        <begin position="1"/>
        <end position="46"/>
    </location>
</feature>
<evidence type="ECO:0000313" key="3">
    <source>
        <dbReference type="Proteomes" id="UP000235672"/>
    </source>
</evidence>